<feature type="transmembrane region" description="Helical" evidence="1">
    <location>
        <begin position="73"/>
        <end position="94"/>
    </location>
</feature>
<name>H1YG27_9SPHI</name>
<dbReference type="Proteomes" id="UP000002774">
    <property type="component" value="Chromosome"/>
</dbReference>
<dbReference type="GO" id="GO:0000155">
    <property type="term" value="F:phosphorelay sensor kinase activity"/>
    <property type="evidence" value="ECO:0007669"/>
    <property type="project" value="InterPro"/>
</dbReference>
<organism evidence="3 4">
    <name type="scientific">Mucilaginibacter paludis DSM 18603</name>
    <dbReference type="NCBI Taxonomy" id="714943"/>
    <lineage>
        <taxon>Bacteria</taxon>
        <taxon>Pseudomonadati</taxon>
        <taxon>Bacteroidota</taxon>
        <taxon>Sphingobacteriia</taxon>
        <taxon>Sphingobacteriales</taxon>
        <taxon>Sphingobacteriaceae</taxon>
        <taxon>Mucilaginibacter</taxon>
    </lineage>
</organism>
<feature type="transmembrane region" description="Helical" evidence="1">
    <location>
        <begin position="9"/>
        <end position="29"/>
    </location>
</feature>
<dbReference type="PANTHER" id="PTHR34220:SF7">
    <property type="entry name" value="SENSOR HISTIDINE KINASE YPDA"/>
    <property type="match status" value="1"/>
</dbReference>
<feature type="transmembrane region" description="Helical" evidence="1">
    <location>
        <begin position="127"/>
        <end position="146"/>
    </location>
</feature>
<dbReference type="eggNOG" id="COG2972">
    <property type="taxonomic scope" value="Bacteria"/>
</dbReference>
<dbReference type="EMBL" id="CM001403">
    <property type="protein sequence ID" value="EHQ26315.1"/>
    <property type="molecule type" value="Genomic_DNA"/>
</dbReference>
<dbReference type="OrthoDB" id="9792992at2"/>
<dbReference type="InterPro" id="IPR010559">
    <property type="entry name" value="Sig_transdc_His_kin_internal"/>
</dbReference>
<keyword evidence="1" id="KW-0812">Transmembrane</keyword>
<dbReference type="InterPro" id="IPR036890">
    <property type="entry name" value="HATPase_C_sf"/>
</dbReference>
<sequence length="355" mass="40312">MSVLKKNNVFILVHFICWLILAAGLLYAHPTGPGITVTNGFWIRQIVLLLMLMGVFYLNFYLFIPRLLSRQRVALYVLVAIVLVVSAACLNNFINTVFNLNPFVFNHPHPPFPDLPWHPDRRAHFDTFVPGLNLLMIGLGITISFIQKWQQEVTLRQQLEQEKVATELTLLKAQINPHFFFNTLNTIYSYTLSDGDVARTAITNLSKMMRYVLYDAAGRQTSLTKEISFIREYTELMKLRIGKKTTVLLQIQDNVTDVLIAPMVFLPFIENAFKHGVSGIAEGYISIWILQDAGSVELIVKNTVYENRPASEEDSNGIGILNTTRRLDLLYPGKYTLSAGLIGETEYQAKLKLIL</sequence>
<keyword evidence="4" id="KW-1185">Reference proteome</keyword>
<protein>
    <submittedName>
        <fullName evidence="3">Signal transduction histidine kinase</fullName>
    </submittedName>
</protein>
<feature type="transmembrane region" description="Helical" evidence="1">
    <location>
        <begin position="41"/>
        <end position="61"/>
    </location>
</feature>
<keyword evidence="3" id="KW-0808">Transferase</keyword>
<dbReference type="InterPro" id="IPR050640">
    <property type="entry name" value="Bact_2-comp_sensor_kinase"/>
</dbReference>
<evidence type="ECO:0000259" key="2">
    <source>
        <dbReference type="Pfam" id="PF06580"/>
    </source>
</evidence>
<keyword evidence="1" id="KW-0472">Membrane</keyword>
<keyword evidence="1" id="KW-1133">Transmembrane helix</keyword>
<dbReference type="HOGENOM" id="CLU_020473_1_0_10"/>
<dbReference type="AlphaFoldDB" id="H1YG27"/>
<accession>H1YG27</accession>
<dbReference type="GO" id="GO:0016020">
    <property type="term" value="C:membrane"/>
    <property type="evidence" value="ECO:0007669"/>
    <property type="project" value="InterPro"/>
</dbReference>
<dbReference type="RefSeq" id="WP_008506378.1">
    <property type="nucleotide sequence ID" value="NZ_CM001403.1"/>
</dbReference>
<gene>
    <name evidence="3" type="ORF">Mucpa_2176</name>
</gene>
<keyword evidence="3" id="KW-0418">Kinase</keyword>
<evidence type="ECO:0000313" key="3">
    <source>
        <dbReference type="EMBL" id="EHQ26315.1"/>
    </source>
</evidence>
<dbReference type="STRING" id="714943.Mucpa_2176"/>
<dbReference type="Pfam" id="PF06580">
    <property type="entry name" value="His_kinase"/>
    <property type="match status" value="1"/>
</dbReference>
<dbReference type="SUPFAM" id="SSF55874">
    <property type="entry name" value="ATPase domain of HSP90 chaperone/DNA topoisomerase II/histidine kinase"/>
    <property type="match status" value="1"/>
</dbReference>
<proteinExistence type="predicted"/>
<evidence type="ECO:0000256" key="1">
    <source>
        <dbReference type="SAM" id="Phobius"/>
    </source>
</evidence>
<reference evidence="3" key="1">
    <citation type="submission" date="2011-09" db="EMBL/GenBank/DDBJ databases">
        <title>The permanent draft genome of Mucilaginibacter paludis DSM 18603.</title>
        <authorList>
            <consortium name="US DOE Joint Genome Institute (JGI-PGF)"/>
            <person name="Lucas S."/>
            <person name="Han J."/>
            <person name="Lapidus A."/>
            <person name="Bruce D."/>
            <person name="Goodwin L."/>
            <person name="Pitluck S."/>
            <person name="Peters L."/>
            <person name="Kyrpides N."/>
            <person name="Mavromatis K."/>
            <person name="Ivanova N."/>
            <person name="Mikhailova N."/>
            <person name="Held B."/>
            <person name="Detter J.C."/>
            <person name="Tapia R."/>
            <person name="Han C."/>
            <person name="Land M."/>
            <person name="Hauser L."/>
            <person name="Markowitz V."/>
            <person name="Cheng J.-F."/>
            <person name="Hugenholtz P."/>
            <person name="Woyke T."/>
            <person name="Wu D."/>
            <person name="Tindall B."/>
            <person name="Brambilla E."/>
            <person name="Klenk H.-P."/>
            <person name="Eisen J.A."/>
        </authorList>
    </citation>
    <scope>NUCLEOTIDE SEQUENCE [LARGE SCALE GENOMIC DNA]</scope>
    <source>
        <strain evidence="3">DSM 18603</strain>
    </source>
</reference>
<evidence type="ECO:0000313" key="4">
    <source>
        <dbReference type="Proteomes" id="UP000002774"/>
    </source>
</evidence>
<feature type="domain" description="Signal transduction histidine kinase internal region" evidence="2">
    <location>
        <begin position="167"/>
        <end position="244"/>
    </location>
</feature>
<dbReference type="PANTHER" id="PTHR34220">
    <property type="entry name" value="SENSOR HISTIDINE KINASE YPDA"/>
    <property type="match status" value="1"/>
</dbReference>